<dbReference type="GO" id="GO:0031643">
    <property type="term" value="P:positive regulation of myelination"/>
    <property type="evidence" value="ECO:0007669"/>
    <property type="project" value="TreeGrafter"/>
</dbReference>
<keyword evidence="3 5" id="KW-1015">Disulfide bond</keyword>
<feature type="signal peptide" evidence="8">
    <location>
        <begin position="1"/>
        <end position="19"/>
    </location>
</feature>
<protein>
    <submittedName>
        <fullName evidence="10">Tumor necrosis factor receptor superfamily member 1B</fullName>
    </submittedName>
</protein>
<feature type="disulfide bond" evidence="5">
    <location>
        <begin position="58"/>
        <end position="76"/>
    </location>
</feature>
<evidence type="ECO:0000256" key="1">
    <source>
        <dbReference type="ARBA" id="ARBA00022729"/>
    </source>
</evidence>
<feature type="disulfide bond" evidence="5">
    <location>
        <begin position="79"/>
        <end position="94"/>
    </location>
</feature>
<dbReference type="GO" id="GO:0042129">
    <property type="term" value="P:regulation of T cell proliferation"/>
    <property type="evidence" value="ECO:0007669"/>
    <property type="project" value="TreeGrafter"/>
</dbReference>
<feature type="repeat" description="TNFR-Cys" evidence="5">
    <location>
        <begin position="38"/>
        <end position="76"/>
    </location>
</feature>
<feature type="domain" description="TNFR-Cys" evidence="9">
    <location>
        <begin position="78"/>
        <end position="119"/>
    </location>
</feature>
<dbReference type="GO" id="GO:0008630">
    <property type="term" value="P:intrinsic apoptotic signaling pathway in response to DNA damage"/>
    <property type="evidence" value="ECO:0007669"/>
    <property type="project" value="TreeGrafter"/>
</dbReference>
<feature type="region of interest" description="Disordered" evidence="6">
    <location>
        <begin position="334"/>
        <end position="373"/>
    </location>
</feature>
<dbReference type="EMBL" id="JW868802">
    <property type="protein sequence ID" value="AFP01320.1"/>
    <property type="molecule type" value="mRNA"/>
</dbReference>
<feature type="domain" description="TNFR-Cys" evidence="9">
    <location>
        <begin position="38"/>
        <end position="76"/>
    </location>
</feature>
<dbReference type="GO" id="GO:0097191">
    <property type="term" value="P:extrinsic apoptotic signaling pathway"/>
    <property type="evidence" value="ECO:0007669"/>
    <property type="project" value="TreeGrafter"/>
</dbReference>
<feature type="chain" id="PRO_5004778980" evidence="8">
    <location>
        <begin position="20"/>
        <end position="423"/>
    </location>
</feature>
<feature type="disulfide bond" evidence="5">
    <location>
        <begin position="101"/>
        <end position="119"/>
    </location>
</feature>
<evidence type="ECO:0000256" key="4">
    <source>
        <dbReference type="ARBA" id="ARBA00023180"/>
    </source>
</evidence>
<dbReference type="InterPro" id="IPR051670">
    <property type="entry name" value="TNF_chemokine_rcpt-like"/>
</dbReference>
<dbReference type="GO" id="GO:0051044">
    <property type="term" value="P:positive regulation of membrane protein ectodomain proteolysis"/>
    <property type="evidence" value="ECO:0007669"/>
    <property type="project" value="TreeGrafter"/>
</dbReference>
<evidence type="ECO:0000256" key="5">
    <source>
        <dbReference type="PROSITE-ProRule" id="PRU00206"/>
    </source>
</evidence>
<dbReference type="GO" id="GO:0150079">
    <property type="term" value="P:negative regulation of neuroinflammatory response"/>
    <property type="evidence" value="ECO:0007669"/>
    <property type="project" value="TreeGrafter"/>
</dbReference>
<feature type="compositionally biased region" description="Low complexity" evidence="6">
    <location>
        <begin position="360"/>
        <end position="372"/>
    </location>
</feature>
<sequence length="423" mass="46083">MVRKLVLSFLLLMVSGSRGGSASANKGYTTPYHHNSTKCRDQEREYYKRALKICCSRCPPGQKVQRSCSEREDTACAQCPAGQHTEHWNSLPKCIACARECNLEMEEVLACTASTRRVCSCREDFHCIDGDNSTTCNMCQRNIPCSIGQGGTHPATPWRNTECKPCQPGTYSSTISTEPCRNHTRCETLRRRVVSPGTSTKNTVCSDEFLTSLPTSTATIPLVEHHPQVLINNTMEMPSERAPTTSTSQESPAPVSGLLPPWALILMVAGIVLPVALLLFMKCHLAQKKRGRMTVQHSQPPVKDDSCEKLITVTDLELQCVQLDGAVKGALVTERQSADTSHGDTCGNSQQDQGSAARESQLSSVKPSPSSSITLNGDPCYVNCIRAPLDPTPSSAPNSGSWGQGVVEEFSKPETHFPIQETI</sequence>
<dbReference type="Pfam" id="PF00020">
    <property type="entry name" value="TNFR_c6"/>
    <property type="match status" value="3"/>
</dbReference>
<comment type="caution">
    <text evidence="5">Lacks conserved residue(s) required for the propagation of feature annotation.</text>
</comment>
<feature type="repeat" description="TNFR-Cys" evidence="5">
    <location>
        <begin position="78"/>
        <end position="119"/>
    </location>
</feature>
<dbReference type="GO" id="GO:0048714">
    <property type="term" value="P:positive regulation of oligodendrocyte differentiation"/>
    <property type="evidence" value="ECO:0007669"/>
    <property type="project" value="TreeGrafter"/>
</dbReference>
<evidence type="ECO:0000256" key="2">
    <source>
        <dbReference type="ARBA" id="ARBA00022737"/>
    </source>
</evidence>
<reference evidence="10" key="1">
    <citation type="journal article" date="2014" name="Nature">
        <title>Elephant shark genome provides unique insights into gnathostome evolution.</title>
        <authorList>
            <consortium name="International Elephant Shark Genome Sequencing Consortium"/>
            <person name="Venkatesh B."/>
            <person name="Lee A.P."/>
            <person name="Ravi V."/>
            <person name="Maurya A.K."/>
            <person name="Lian M.M."/>
            <person name="Swann J.B."/>
            <person name="Ohta Y."/>
            <person name="Flajnik M.F."/>
            <person name="Sutoh Y."/>
            <person name="Kasahara M."/>
            <person name="Hoon S."/>
            <person name="Gangu V."/>
            <person name="Roy S.W."/>
            <person name="Irimia M."/>
            <person name="Korzh V."/>
            <person name="Kondrychyn I."/>
            <person name="Lim Z.W."/>
            <person name="Tay B.H."/>
            <person name="Tohari S."/>
            <person name="Kong K.W."/>
            <person name="Ho S."/>
            <person name="Lorente-Galdos B."/>
            <person name="Quilez J."/>
            <person name="Marques-Bonet T."/>
            <person name="Raney B.J."/>
            <person name="Ingham P.W."/>
            <person name="Tay A."/>
            <person name="Hillier L.W."/>
            <person name="Minx P."/>
            <person name="Boehm T."/>
            <person name="Wilson R.K."/>
            <person name="Brenner S."/>
            <person name="Warren W.C."/>
        </authorList>
    </citation>
    <scope>NUCLEOTIDE SEQUENCE</scope>
    <source>
        <tissue evidence="10">Heart</tissue>
    </source>
</reference>
<evidence type="ECO:0000259" key="9">
    <source>
        <dbReference type="PROSITE" id="PS50050"/>
    </source>
</evidence>
<dbReference type="SMART" id="SM00208">
    <property type="entry name" value="TNFR"/>
    <property type="match status" value="4"/>
</dbReference>
<evidence type="ECO:0000313" key="10">
    <source>
        <dbReference type="EMBL" id="AFP01320.1"/>
    </source>
</evidence>
<dbReference type="GO" id="GO:0005031">
    <property type="term" value="F:tumor necrosis factor receptor activity"/>
    <property type="evidence" value="ECO:0007669"/>
    <property type="project" value="TreeGrafter"/>
</dbReference>
<feature type="repeat" description="TNFR-Cys" evidence="5">
    <location>
        <begin position="165"/>
        <end position="205"/>
    </location>
</feature>
<proteinExistence type="evidence at transcript level"/>
<keyword evidence="2" id="KW-0677">Repeat</keyword>
<feature type="domain" description="TNFR-Cys" evidence="9">
    <location>
        <begin position="165"/>
        <end position="205"/>
    </location>
</feature>
<evidence type="ECO:0000256" key="6">
    <source>
        <dbReference type="SAM" id="MobiDB-lite"/>
    </source>
</evidence>
<evidence type="ECO:0000256" key="8">
    <source>
        <dbReference type="SAM" id="SignalP"/>
    </source>
</evidence>
<name>V9KRC8_CALMI</name>
<dbReference type="PROSITE" id="PS50050">
    <property type="entry name" value="TNFR_NGFR_2"/>
    <property type="match status" value="3"/>
</dbReference>
<dbReference type="GO" id="GO:0043120">
    <property type="term" value="F:tumor necrosis factor binding"/>
    <property type="evidence" value="ECO:0007669"/>
    <property type="project" value="TreeGrafter"/>
</dbReference>
<dbReference type="GO" id="GO:0002724">
    <property type="term" value="P:regulation of T cell cytokine production"/>
    <property type="evidence" value="ECO:0007669"/>
    <property type="project" value="TreeGrafter"/>
</dbReference>
<feature type="disulfide bond" evidence="5">
    <location>
        <begin position="39"/>
        <end position="54"/>
    </location>
</feature>
<keyword evidence="7" id="KW-0812">Transmembrane</keyword>
<accession>V9KRC8</accession>
<keyword evidence="1 8" id="KW-0732">Signal</keyword>
<keyword evidence="4" id="KW-0325">Glycoprotein</keyword>
<dbReference type="PANTHER" id="PTHR47386">
    <property type="entry name" value="TUMOR NECROSIS FACTOR RECEPTOR SUPERFAMILY MEMBER 1B"/>
    <property type="match status" value="1"/>
</dbReference>
<dbReference type="Gene3D" id="2.10.50.10">
    <property type="entry name" value="Tumor Necrosis Factor Receptor, subunit A, domain 2"/>
    <property type="match status" value="2"/>
</dbReference>
<dbReference type="AlphaFoldDB" id="V9KRC8"/>
<dbReference type="PANTHER" id="PTHR47386:SF1">
    <property type="entry name" value="TUMOR NECROSIS FACTOR RECEPTOR SUPERFAMILY MEMBER 1B"/>
    <property type="match status" value="1"/>
</dbReference>
<keyword evidence="10" id="KW-0675">Receptor</keyword>
<dbReference type="InterPro" id="IPR001368">
    <property type="entry name" value="TNFR/NGFR_Cys_rich_reg"/>
</dbReference>
<feature type="transmembrane region" description="Helical" evidence="7">
    <location>
        <begin position="259"/>
        <end position="280"/>
    </location>
</feature>
<keyword evidence="7" id="KW-0472">Membrane</keyword>
<keyword evidence="7" id="KW-1133">Transmembrane helix</keyword>
<organism evidence="10">
    <name type="scientific">Callorhinchus milii</name>
    <name type="common">Ghost shark</name>
    <dbReference type="NCBI Taxonomy" id="7868"/>
    <lineage>
        <taxon>Eukaryota</taxon>
        <taxon>Metazoa</taxon>
        <taxon>Chordata</taxon>
        <taxon>Craniata</taxon>
        <taxon>Vertebrata</taxon>
        <taxon>Chondrichthyes</taxon>
        <taxon>Holocephali</taxon>
        <taxon>Chimaeriformes</taxon>
        <taxon>Callorhinchidae</taxon>
        <taxon>Callorhinchus</taxon>
    </lineage>
</organism>
<feature type="disulfide bond" evidence="5">
    <location>
        <begin position="55"/>
        <end position="68"/>
    </location>
</feature>
<evidence type="ECO:0000256" key="3">
    <source>
        <dbReference type="ARBA" id="ARBA00023157"/>
    </source>
</evidence>
<dbReference type="PROSITE" id="PS00652">
    <property type="entry name" value="TNFR_NGFR_1"/>
    <property type="match status" value="1"/>
</dbReference>
<evidence type="ECO:0000256" key="7">
    <source>
        <dbReference type="SAM" id="Phobius"/>
    </source>
</evidence>
<dbReference type="SUPFAM" id="SSF57586">
    <property type="entry name" value="TNF receptor-like"/>
    <property type="match status" value="2"/>
</dbReference>